<name>A0ABV1WDE0_9ACTN</name>
<evidence type="ECO:0000313" key="3">
    <source>
        <dbReference type="Proteomes" id="UP001458415"/>
    </source>
</evidence>
<organism evidence="2 3">
    <name type="scientific">Streptomyces carpinensis</name>
    <dbReference type="NCBI Taxonomy" id="66369"/>
    <lineage>
        <taxon>Bacteria</taxon>
        <taxon>Bacillati</taxon>
        <taxon>Actinomycetota</taxon>
        <taxon>Actinomycetes</taxon>
        <taxon>Kitasatosporales</taxon>
        <taxon>Streptomycetaceae</taxon>
        <taxon>Streptomyces</taxon>
    </lineage>
</organism>
<dbReference type="RefSeq" id="WP_086727382.1">
    <property type="nucleotide sequence ID" value="NZ_MUBM01000178.1"/>
</dbReference>
<feature type="region of interest" description="Disordered" evidence="1">
    <location>
        <begin position="1"/>
        <end position="24"/>
    </location>
</feature>
<keyword evidence="3" id="KW-1185">Reference proteome</keyword>
<evidence type="ECO:0000256" key="1">
    <source>
        <dbReference type="SAM" id="MobiDB-lite"/>
    </source>
</evidence>
<evidence type="ECO:0000313" key="2">
    <source>
        <dbReference type="EMBL" id="MER6982244.1"/>
    </source>
</evidence>
<dbReference type="EMBL" id="JBEPCU010000975">
    <property type="protein sequence ID" value="MER6982244.1"/>
    <property type="molecule type" value="Genomic_DNA"/>
</dbReference>
<dbReference type="Proteomes" id="UP001458415">
    <property type="component" value="Unassembled WGS sequence"/>
</dbReference>
<gene>
    <name evidence="2" type="ORF">ABT317_36070</name>
</gene>
<reference evidence="2 3" key="1">
    <citation type="submission" date="2024-06" db="EMBL/GenBank/DDBJ databases">
        <title>The Natural Products Discovery Center: Release of the First 8490 Sequenced Strains for Exploring Actinobacteria Biosynthetic Diversity.</title>
        <authorList>
            <person name="Kalkreuter E."/>
            <person name="Kautsar S.A."/>
            <person name="Yang D."/>
            <person name="Bader C.D."/>
            <person name="Teijaro C.N."/>
            <person name="Fluegel L."/>
            <person name="Davis C.M."/>
            <person name="Simpson J.R."/>
            <person name="Lauterbach L."/>
            <person name="Steele A.D."/>
            <person name="Gui C."/>
            <person name="Meng S."/>
            <person name="Li G."/>
            <person name="Viehrig K."/>
            <person name="Ye F."/>
            <person name="Su P."/>
            <person name="Kiefer A.F."/>
            <person name="Nichols A."/>
            <person name="Cepeda A.J."/>
            <person name="Yan W."/>
            <person name="Fan B."/>
            <person name="Jiang Y."/>
            <person name="Adhikari A."/>
            <person name="Zheng C.-J."/>
            <person name="Schuster L."/>
            <person name="Cowan T.M."/>
            <person name="Smanski M.J."/>
            <person name="Chevrette M.G."/>
            <person name="De Carvalho L.P.S."/>
            <person name="Shen B."/>
        </authorList>
    </citation>
    <scope>NUCLEOTIDE SEQUENCE [LARGE SCALE GENOMIC DNA]</scope>
    <source>
        <strain evidence="2 3">NPDC000634</strain>
    </source>
</reference>
<sequence>MRAAPLYEAGARVGNGSAPGLKEPTDTLERRITTAGVSFRSFDRTAESDDVADGHRAVDARAAGKMLVRP</sequence>
<proteinExistence type="predicted"/>
<evidence type="ECO:0008006" key="4">
    <source>
        <dbReference type="Google" id="ProtNLM"/>
    </source>
</evidence>
<accession>A0ABV1WDE0</accession>
<comment type="caution">
    <text evidence="2">The sequence shown here is derived from an EMBL/GenBank/DDBJ whole genome shotgun (WGS) entry which is preliminary data.</text>
</comment>
<protein>
    <recommendedName>
        <fullName evidence="4">Zinc-binding dehydrogenase</fullName>
    </recommendedName>
</protein>